<dbReference type="SUPFAM" id="SSF53756">
    <property type="entry name" value="UDP-Glycosyltransferase/glycogen phosphorylase"/>
    <property type="match status" value="1"/>
</dbReference>
<accession>A0A1G9QQH4</accession>
<organism evidence="2 3">
    <name type="scientific">Maricaulis salignorans</name>
    <dbReference type="NCBI Taxonomy" id="144026"/>
    <lineage>
        <taxon>Bacteria</taxon>
        <taxon>Pseudomonadati</taxon>
        <taxon>Pseudomonadota</taxon>
        <taxon>Alphaproteobacteria</taxon>
        <taxon>Maricaulales</taxon>
        <taxon>Maricaulaceae</taxon>
        <taxon>Maricaulis</taxon>
    </lineage>
</organism>
<feature type="region of interest" description="Disordered" evidence="1">
    <location>
        <begin position="468"/>
        <end position="491"/>
    </location>
</feature>
<proteinExistence type="predicted"/>
<dbReference type="Proteomes" id="UP000199759">
    <property type="component" value="Unassembled WGS sequence"/>
</dbReference>
<name>A0A1G9QQH4_9PROT</name>
<sequence>MNLENVNVINDLISKISAFALQVKYGRIRGGAKLASDSRRVMIYSSHLGGHRHLYAARFADALHKLGFEVDVVYCGEQDSTSLQWLLHDATQASWKEFTSPSMKSIKDLDGVRVVSLRKSMPSAASELEAIVEYQKAENIAVTFFMDGDAMLKTFLSQGQAGKPRFIGNTYAVCIRYDYLYRRTLPARRLKHLDERRHWLRGVIYEHLLVQPGYLDGILASDDVYAQRHTEAGRVHLIEEVGHYESEEVLTEEETTLYKRLAGRYQQWKGRHKGKKIVLLFGDLEVRKGFDFLLRLAADRPDLILVRLGRIKPGYQVLNWREVRAREKLIEDDRLLEFSTYCGSQKFIDRLFRDAHYIPLAYRNHARTSGVWRQVMSFGKPVIFPSYGVCGFRTEANRVGLTYEPNNYESFVAAFDELNSHYDEYAERAQEYFDRRLSDQAFVATLEHCLAESGLMPQANPVKAIENETSAPATPVAATAPRPRAPVRTTA</sequence>
<dbReference type="Gene3D" id="3.40.50.2000">
    <property type="entry name" value="Glycogen Phosphorylase B"/>
    <property type="match status" value="1"/>
</dbReference>
<dbReference type="RefSeq" id="WP_091768485.1">
    <property type="nucleotide sequence ID" value="NZ_FNHG01000005.1"/>
</dbReference>
<protein>
    <submittedName>
        <fullName evidence="2">Uncharacterized protein</fullName>
    </submittedName>
</protein>
<evidence type="ECO:0000256" key="1">
    <source>
        <dbReference type="SAM" id="MobiDB-lite"/>
    </source>
</evidence>
<keyword evidence="3" id="KW-1185">Reference proteome</keyword>
<dbReference type="AlphaFoldDB" id="A0A1G9QQH4"/>
<reference evidence="2 3" key="1">
    <citation type="submission" date="2016-10" db="EMBL/GenBank/DDBJ databases">
        <authorList>
            <person name="de Groot N.N."/>
        </authorList>
    </citation>
    <scope>NUCLEOTIDE SEQUENCE [LARGE SCALE GENOMIC DNA]</scope>
    <source>
        <strain evidence="2 3">DSM 16077</strain>
    </source>
</reference>
<dbReference type="STRING" id="144026.SAMN04488568_105106"/>
<dbReference type="EMBL" id="FNHG01000005">
    <property type="protein sequence ID" value="SDM12797.1"/>
    <property type="molecule type" value="Genomic_DNA"/>
</dbReference>
<evidence type="ECO:0000313" key="3">
    <source>
        <dbReference type="Proteomes" id="UP000199759"/>
    </source>
</evidence>
<evidence type="ECO:0000313" key="2">
    <source>
        <dbReference type="EMBL" id="SDM12797.1"/>
    </source>
</evidence>
<feature type="compositionally biased region" description="Low complexity" evidence="1">
    <location>
        <begin position="471"/>
        <end position="491"/>
    </location>
</feature>
<gene>
    <name evidence="2" type="ORF">SAMN04488568_105106</name>
</gene>